<dbReference type="InterPro" id="IPR000873">
    <property type="entry name" value="AMP-dep_synth/lig_dom"/>
</dbReference>
<dbReference type="CDD" id="cd05907">
    <property type="entry name" value="VL_LC_FACS_like"/>
    <property type="match status" value="1"/>
</dbReference>
<evidence type="ECO:0000259" key="4">
    <source>
        <dbReference type="Pfam" id="PF00501"/>
    </source>
</evidence>
<comment type="catalytic activity">
    <reaction evidence="3">
        <text>a long-chain fatty acid + ATP + CoA = a long-chain fatty acyl-CoA + AMP + diphosphate</text>
        <dbReference type="Rhea" id="RHEA:15421"/>
        <dbReference type="ChEBI" id="CHEBI:30616"/>
        <dbReference type="ChEBI" id="CHEBI:33019"/>
        <dbReference type="ChEBI" id="CHEBI:57287"/>
        <dbReference type="ChEBI" id="CHEBI:57560"/>
        <dbReference type="ChEBI" id="CHEBI:83139"/>
        <dbReference type="ChEBI" id="CHEBI:456215"/>
        <dbReference type="EC" id="6.2.1.3"/>
    </reaction>
    <physiologicalReaction direction="left-to-right" evidence="3">
        <dbReference type="Rhea" id="RHEA:15422"/>
    </physiologicalReaction>
</comment>
<protein>
    <submittedName>
        <fullName evidence="5">Long-chain-fatty-acid--coa ligase</fullName>
        <ecNumber evidence="5">6.2.1.3</ecNumber>
    </submittedName>
</protein>
<dbReference type="Gene3D" id="3.40.50.12780">
    <property type="entry name" value="N-terminal domain of ligase-like"/>
    <property type="match status" value="1"/>
</dbReference>
<dbReference type="AlphaFoldDB" id="A0A0W8FN94"/>
<dbReference type="InterPro" id="IPR042099">
    <property type="entry name" value="ANL_N_sf"/>
</dbReference>
<evidence type="ECO:0000256" key="1">
    <source>
        <dbReference type="ARBA" id="ARBA00022741"/>
    </source>
</evidence>
<evidence type="ECO:0000256" key="3">
    <source>
        <dbReference type="ARBA" id="ARBA00024484"/>
    </source>
</evidence>
<keyword evidence="5" id="KW-0436">Ligase</keyword>
<dbReference type="EC" id="6.2.1.3" evidence="5"/>
<dbReference type="PANTHER" id="PTHR43272">
    <property type="entry name" value="LONG-CHAIN-FATTY-ACID--COA LIGASE"/>
    <property type="match status" value="1"/>
</dbReference>
<keyword evidence="1" id="KW-0547">Nucleotide-binding</keyword>
<dbReference type="InterPro" id="IPR045851">
    <property type="entry name" value="AMP-bd_C_sf"/>
</dbReference>
<dbReference type="PANTHER" id="PTHR43272:SF33">
    <property type="entry name" value="AMP-BINDING DOMAIN-CONTAINING PROTEIN-RELATED"/>
    <property type="match status" value="1"/>
</dbReference>
<keyword evidence="2" id="KW-0067">ATP-binding</keyword>
<accession>A0A0W8FN94</accession>
<proteinExistence type="predicted"/>
<organism evidence="5">
    <name type="scientific">hydrocarbon metagenome</name>
    <dbReference type="NCBI Taxonomy" id="938273"/>
    <lineage>
        <taxon>unclassified sequences</taxon>
        <taxon>metagenomes</taxon>
        <taxon>ecological metagenomes</taxon>
    </lineage>
</organism>
<dbReference type="GO" id="GO:0005524">
    <property type="term" value="F:ATP binding"/>
    <property type="evidence" value="ECO:0007669"/>
    <property type="project" value="UniProtKB-KW"/>
</dbReference>
<dbReference type="Pfam" id="PF00501">
    <property type="entry name" value="AMP-binding"/>
    <property type="match status" value="1"/>
</dbReference>
<feature type="domain" description="AMP-dependent synthetase/ligase" evidence="4">
    <location>
        <begin position="24"/>
        <end position="427"/>
    </location>
</feature>
<dbReference type="SUPFAM" id="SSF56801">
    <property type="entry name" value="Acetyl-CoA synthetase-like"/>
    <property type="match status" value="1"/>
</dbReference>
<comment type="caution">
    <text evidence="5">The sequence shown here is derived from an EMBL/GenBank/DDBJ whole genome shotgun (WGS) entry which is preliminary data.</text>
</comment>
<dbReference type="GO" id="GO:0016020">
    <property type="term" value="C:membrane"/>
    <property type="evidence" value="ECO:0007669"/>
    <property type="project" value="TreeGrafter"/>
</dbReference>
<gene>
    <name evidence="5" type="ORF">ASZ90_007798</name>
</gene>
<dbReference type="GO" id="GO:0004467">
    <property type="term" value="F:long-chain fatty acid-CoA ligase activity"/>
    <property type="evidence" value="ECO:0007669"/>
    <property type="project" value="UniProtKB-EC"/>
</dbReference>
<sequence length="608" mass="67418">MAIFEYGEYSNVYEPPDNLVDFFESSASKYANNPLIGEKDAAGVYQWVTYAQIAERANNLRAGLASIGVGAGDTVGIIANNRKEWLIGEIATQGLGAAYVPMYEKELVSMWKYIVKDAAVKVLLVSRSEILEKIKDFPAEIPTLKHIYLIEGTGENTMAALEKKGAAKPVSSRKPKYSEVAVLIYTSGTTGEPKGVLLSHGNLAENVKAGLAWFPNLTEKSRCISMLPWAHSFGITADLHAFILQGASIGIMGSVETLIDDLPKIQPSFMITVPRIFNRVYNGVWAKMREEGGLKLKLFEAALAAAKLKRETGKASLKYKILDKIVLKKIRARFGGRLENAVTGSAPMNVEIAKFFIDVGIPTYDAYGLSETSPAITINSPLMGNRLGSVGKPINKTKVVIDRSRTGDDGDDGEIICFGPQCMIGYHNKPEQTKEVIVERNGMRGVRTGDRGRLDDDGFLFITGRFKEEYKLSNGKYIHPDTIEREMKILPWVLNAVVTGAGHEYNVGLIVPDMTVLKRVAEEMNLSIDPKALFDPSNSEGRKFKELLTAEIQNHLKKIVGSYEIPRKFEFVMEDFTLDNGMLTQTMKLKRRVVMDKYGDKLESLYKE</sequence>
<dbReference type="InterPro" id="IPR020845">
    <property type="entry name" value="AMP-binding_CS"/>
</dbReference>
<reference evidence="5" key="1">
    <citation type="journal article" date="2015" name="Proc. Natl. Acad. Sci. U.S.A.">
        <title>Networks of energetic and metabolic interactions define dynamics in microbial communities.</title>
        <authorList>
            <person name="Embree M."/>
            <person name="Liu J.K."/>
            <person name="Al-Bassam M.M."/>
            <person name="Zengler K."/>
        </authorList>
    </citation>
    <scope>NUCLEOTIDE SEQUENCE</scope>
</reference>
<dbReference type="Gene3D" id="3.30.300.30">
    <property type="match status" value="1"/>
</dbReference>
<evidence type="ECO:0000256" key="2">
    <source>
        <dbReference type="ARBA" id="ARBA00022840"/>
    </source>
</evidence>
<dbReference type="PROSITE" id="PS00455">
    <property type="entry name" value="AMP_BINDING"/>
    <property type="match status" value="1"/>
</dbReference>
<name>A0A0W8FN94_9ZZZZ</name>
<dbReference type="EMBL" id="LNQE01000970">
    <property type="protein sequence ID" value="KUG22394.1"/>
    <property type="molecule type" value="Genomic_DNA"/>
</dbReference>
<evidence type="ECO:0000313" key="5">
    <source>
        <dbReference type="EMBL" id="KUG22394.1"/>
    </source>
</evidence>